<dbReference type="EMBL" id="JANBTX010000910">
    <property type="protein sequence ID" value="KAJ2678235.1"/>
    <property type="molecule type" value="Genomic_DNA"/>
</dbReference>
<dbReference type="GO" id="GO:0004642">
    <property type="term" value="F:phosphoribosylformylglycinamidine synthase activity"/>
    <property type="evidence" value="ECO:0007669"/>
    <property type="project" value="UniProtKB-EC"/>
</dbReference>
<proteinExistence type="predicted"/>
<evidence type="ECO:0000313" key="7">
    <source>
        <dbReference type="Proteomes" id="UP001151516"/>
    </source>
</evidence>
<dbReference type="Gene3D" id="1.10.8.750">
    <property type="entry name" value="Phosphoribosylformylglycinamidine synthase, linker domain"/>
    <property type="match status" value="1"/>
</dbReference>
<dbReference type="GO" id="GO:0006164">
    <property type="term" value="P:purine nucleotide biosynthetic process"/>
    <property type="evidence" value="ECO:0007669"/>
    <property type="project" value="UniProtKB-KW"/>
</dbReference>
<name>A0A9W8G8V4_9FUNG</name>
<accession>A0A9W8G8V4</accession>
<evidence type="ECO:0000259" key="5">
    <source>
        <dbReference type="Pfam" id="PF18076"/>
    </source>
</evidence>
<dbReference type="Pfam" id="PF18076">
    <property type="entry name" value="FGAR-AT_N"/>
    <property type="match status" value="1"/>
</dbReference>
<feature type="domain" description="Phosphoribosylformylglycinamidine synthase N-terminal" evidence="5">
    <location>
        <begin position="92"/>
        <end position="185"/>
    </location>
</feature>
<organism evidence="6 7">
    <name type="scientific">Coemansia spiralis</name>
    <dbReference type="NCBI Taxonomy" id="417178"/>
    <lineage>
        <taxon>Eukaryota</taxon>
        <taxon>Fungi</taxon>
        <taxon>Fungi incertae sedis</taxon>
        <taxon>Zoopagomycota</taxon>
        <taxon>Kickxellomycotina</taxon>
        <taxon>Kickxellomycetes</taxon>
        <taxon>Kickxellales</taxon>
        <taxon>Kickxellaceae</taxon>
        <taxon>Coemansia</taxon>
    </lineage>
</organism>
<dbReference type="SUPFAM" id="SSF82697">
    <property type="entry name" value="PurS-like"/>
    <property type="match status" value="1"/>
</dbReference>
<protein>
    <submittedName>
        <fullName evidence="6">Phosphoribosylformylglycinamidine synthase</fullName>
        <ecNumber evidence="6">6.3.5.3</ecNumber>
    </submittedName>
</protein>
<dbReference type="PANTHER" id="PTHR10099:SF1">
    <property type="entry name" value="PHOSPHORIBOSYLFORMYLGLYCINAMIDINE SYNTHASE"/>
    <property type="match status" value="1"/>
</dbReference>
<keyword evidence="7" id="KW-1185">Reference proteome</keyword>
<keyword evidence="3" id="KW-0658">Purine biosynthesis</keyword>
<dbReference type="EC" id="6.3.5.3" evidence="6"/>
<dbReference type="PANTHER" id="PTHR10099">
    <property type="entry name" value="PHOSPHORIBOSYLFORMYLGLYCINAMIDINE SYNTHASE"/>
    <property type="match status" value="1"/>
</dbReference>
<evidence type="ECO:0000256" key="2">
    <source>
        <dbReference type="ARBA" id="ARBA00022741"/>
    </source>
</evidence>
<reference evidence="6" key="1">
    <citation type="submission" date="2022-07" db="EMBL/GenBank/DDBJ databases">
        <title>Phylogenomic reconstructions and comparative analyses of Kickxellomycotina fungi.</title>
        <authorList>
            <person name="Reynolds N.K."/>
            <person name="Stajich J.E."/>
            <person name="Barry K."/>
            <person name="Grigoriev I.V."/>
            <person name="Crous P."/>
            <person name="Smith M.E."/>
        </authorList>
    </citation>
    <scope>NUCLEOTIDE SEQUENCE</scope>
    <source>
        <strain evidence="6">CBS 109367</strain>
    </source>
</reference>
<dbReference type="InterPro" id="IPR040707">
    <property type="entry name" value="FGAR-AT_N"/>
</dbReference>
<evidence type="ECO:0000256" key="1">
    <source>
        <dbReference type="ARBA" id="ARBA00022598"/>
    </source>
</evidence>
<dbReference type="GO" id="GO:0005524">
    <property type="term" value="F:ATP binding"/>
    <property type="evidence" value="ECO:0007669"/>
    <property type="project" value="UniProtKB-KW"/>
</dbReference>
<dbReference type="InterPro" id="IPR036604">
    <property type="entry name" value="PurS-like_sf"/>
</dbReference>
<dbReference type="AlphaFoldDB" id="A0A9W8G8V4"/>
<feature type="non-terminal residue" evidence="6">
    <location>
        <position position="254"/>
    </location>
</feature>
<keyword evidence="4" id="KW-0067">ATP-binding</keyword>
<evidence type="ECO:0000256" key="4">
    <source>
        <dbReference type="ARBA" id="ARBA00022840"/>
    </source>
</evidence>
<evidence type="ECO:0000256" key="3">
    <source>
        <dbReference type="ARBA" id="ARBA00022755"/>
    </source>
</evidence>
<comment type="caution">
    <text evidence="6">The sequence shown here is derived from an EMBL/GenBank/DDBJ whole genome shotgun (WGS) entry which is preliminary data.</text>
</comment>
<keyword evidence="2" id="KW-0547">Nucleotide-binding</keyword>
<sequence length="254" mass="27436">MPMLVVPGRTSAVSGFRLTALLAKFPFPTGAIRSIDAHHVHFLDIADTTDIAALHAAALANEATGVWSVISTLLCGPGEGGLAHKAPILLNSQEERPDPNERRIWVLPRSGTISPWSSKATDIFHLCGLRDVVTRVERGVVYRLEFAEGFAPDFRLSEHSLVIEAGSDRMTETLYDQCPEAHEVFAHAATGRPLRAVGIHAGEKLVEPIVRIEARAPSEGGVGQRRKGIELLSRANAELGLALASDEIEYLVDA</sequence>
<dbReference type="GO" id="GO:0005737">
    <property type="term" value="C:cytoplasm"/>
    <property type="evidence" value="ECO:0007669"/>
    <property type="project" value="TreeGrafter"/>
</dbReference>
<dbReference type="Proteomes" id="UP001151516">
    <property type="component" value="Unassembled WGS sequence"/>
</dbReference>
<evidence type="ECO:0000313" key="6">
    <source>
        <dbReference type="EMBL" id="KAJ2678235.1"/>
    </source>
</evidence>
<gene>
    <name evidence="6" type="primary">ADE6_2</name>
    <name evidence="6" type="ORF">IWW39_006540</name>
</gene>
<keyword evidence="1 6" id="KW-0436">Ligase</keyword>
<dbReference type="OrthoDB" id="6666987at2759"/>